<organism evidence="1 2">
    <name type="scientific">Persea americana</name>
    <name type="common">Avocado</name>
    <dbReference type="NCBI Taxonomy" id="3435"/>
    <lineage>
        <taxon>Eukaryota</taxon>
        <taxon>Viridiplantae</taxon>
        <taxon>Streptophyta</taxon>
        <taxon>Embryophyta</taxon>
        <taxon>Tracheophyta</taxon>
        <taxon>Spermatophyta</taxon>
        <taxon>Magnoliopsida</taxon>
        <taxon>Magnoliidae</taxon>
        <taxon>Laurales</taxon>
        <taxon>Lauraceae</taxon>
        <taxon>Persea</taxon>
    </lineage>
</organism>
<dbReference type="EMBL" id="CM056811">
    <property type="protein sequence ID" value="KAJ8634612.1"/>
    <property type="molecule type" value="Genomic_DNA"/>
</dbReference>
<evidence type="ECO:0000313" key="2">
    <source>
        <dbReference type="Proteomes" id="UP001234297"/>
    </source>
</evidence>
<protein>
    <submittedName>
        <fullName evidence="1">Uncharacterized protein</fullName>
    </submittedName>
</protein>
<evidence type="ECO:0000313" key="1">
    <source>
        <dbReference type="EMBL" id="KAJ8634612.1"/>
    </source>
</evidence>
<keyword evidence="2" id="KW-1185">Reference proteome</keyword>
<sequence>MSINQAVNSNIYIPSEADVVVPVQQFVPSHIGLDVPITKCVSHGATWSIRLRGTLSVKTVVFSSATSRVGSGFTSHGIRPARHGSSRDRYALTRVHSSNALLLLDKLLEP</sequence>
<proteinExistence type="predicted"/>
<name>A0ACC2LMI5_PERAE</name>
<gene>
    <name evidence="1" type="ORF">MRB53_008879</name>
</gene>
<reference evidence="1 2" key="1">
    <citation type="journal article" date="2022" name="Hortic Res">
        <title>A haplotype resolved chromosomal level avocado genome allows analysis of novel avocado genes.</title>
        <authorList>
            <person name="Nath O."/>
            <person name="Fletcher S.J."/>
            <person name="Hayward A."/>
            <person name="Shaw L.M."/>
            <person name="Masouleh A.K."/>
            <person name="Furtado A."/>
            <person name="Henry R.J."/>
            <person name="Mitter N."/>
        </authorList>
    </citation>
    <scope>NUCLEOTIDE SEQUENCE [LARGE SCALE GENOMIC DNA]</scope>
    <source>
        <strain evidence="2">cv. Hass</strain>
    </source>
</reference>
<comment type="caution">
    <text evidence="1">The sequence shown here is derived from an EMBL/GenBank/DDBJ whole genome shotgun (WGS) entry which is preliminary data.</text>
</comment>
<accession>A0ACC2LMI5</accession>
<dbReference type="Proteomes" id="UP001234297">
    <property type="component" value="Chromosome 3"/>
</dbReference>